<dbReference type="InterPro" id="IPR009492">
    <property type="entry name" value="TniQ"/>
</dbReference>
<gene>
    <name evidence="2" type="ORF">HHL28_03880</name>
</gene>
<evidence type="ECO:0000313" key="3">
    <source>
        <dbReference type="Proteomes" id="UP000501891"/>
    </source>
</evidence>
<keyword evidence="3" id="KW-1185">Reference proteome</keyword>
<sequence>MAGRTGRWPGRPELIAGESLTSWFVRVAAANGHRPRDLYRCCLPAGGNSVPDLDRHAEPGLIHALSDGAGVEAEAIRAASFQGLAGRVFEQDPDGRVILPWLPPAGRQAGKRCFGQQVCPQCLSTDPVPHLRLSWRLAFVTTCATHGALLVDRCGDCGEPLGFLQQDNRSGFRCWSCGSDARRWASVPPPVDTGPLQAAWMAAVGEGWVDLGAYGPTYSFAALDVLAAVMRLLAGGPHAYALRRWVAAREPGLDLPPASVPRVKDIAHLAPRPRSILLAMAHYLVQDWPHRFVAAGKAVGLASSHIRKRHGDRQPFALADAVAWHLDREQRAGHREEVLAAKQVLAGAGRPGTYRNLIALMGTKLLAISDLADPATDGARWGRAGTGSWTACRPR</sequence>
<dbReference type="EMBL" id="CP051775">
    <property type="protein sequence ID" value="QJE72350.1"/>
    <property type="molecule type" value="Genomic_DNA"/>
</dbReference>
<dbReference type="Pfam" id="PF06527">
    <property type="entry name" value="TniQ"/>
    <property type="match status" value="1"/>
</dbReference>
<accession>A0A858R4K4</accession>
<feature type="domain" description="TniQ" evidence="1">
    <location>
        <begin position="10"/>
        <end position="150"/>
    </location>
</feature>
<name>A0A858R4K4_9PROT</name>
<protein>
    <submittedName>
        <fullName evidence="2">TniQ family protein</fullName>
    </submittedName>
</protein>
<evidence type="ECO:0000313" key="2">
    <source>
        <dbReference type="EMBL" id="QJE72350.1"/>
    </source>
</evidence>
<dbReference type="KEGG" id="acru:HHL28_03880"/>
<proteinExistence type="predicted"/>
<dbReference type="AlphaFoldDB" id="A0A858R4K4"/>
<organism evidence="2 3">
    <name type="scientific">Aerophototrophica crusticola</name>
    <dbReference type="NCBI Taxonomy" id="1709002"/>
    <lineage>
        <taxon>Bacteria</taxon>
        <taxon>Pseudomonadati</taxon>
        <taxon>Pseudomonadota</taxon>
        <taxon>Alphaproteobacteria</taxon>
        <taxon>Rhodospirillales</taxon>
        <taxon>Rhodospirillaceae</taxon>
        <taxon>Aerophototrophica</taxon>
    </lineage>
</organism>
<reference evidence="2" key="1">
    <citation type="submission" date="2020-04" db="EMBL/GenBank/DDBJ databases">
        <title>A desert anoxygenic phototrophic bacterium fixes CO2 using RubisCO under aerobic conditions.</title>
        <authorList>
            <person name="Tang K."/>
        </authorList>
    </citation>
    <scope>NUCLEOTIDE SEQUENCE [LARGE SCALE GENOMIC DNA]</scope>
    <source>
        <strain evidence="2">MIMtkB3</strain>
    </source>
</reference>
<dbReference type="Proteomes" id="UP000501891">
    <property type="component" value="Chromosome"/>
</dbReference>
<evidence type="ECO:0000259" key="1">
    <source>
        <dbReference type="Pfam" id="PF06527"/>
    </source>
</evidence>